<evidence type="ECO:0000313" key="2">
    <source>
        <dbReference type="Proteomes" id="UP000229612"/>
    </source>
</evidence>
<reference evidence="2" key="1">
    <citation type="submission" date="2017-09" db="EMBL/GenBank/DDBJ databases">
        <title>Depth-based differentiation of microbial function through sediment-hosted aquifers and enrichment of novel symbionts in the deep terrestrial subsurface.</title>
        <authorList>
            <person name="Probst A.J."/>
            <person name="Ladd B."/>
            <person name="Jarett J.K."/>
            <person name="Geller-Mcgrath D.E."/>
            <person name="Sieber C.M.K."/>
            <person name="Emerson J.B."/>
            <person name="Anantharaman K."/>
            <person name="Thomas B.C."/>
            <person name="Malmstrom R."/>
            <person name="Stieglmeier M."/>
            <person name="Klingl A."/>
            <person name="Woyke T."/>
            <person name="Ryan C.M."/>
            <person name="Banfield J.F."/>
        </authorList>
    </citation>
    <scope>NUCLEOTIDE SEQUENCE [LARGE SCALE GENOMIC DNA]</scope>
</reference>
<gene>
    <name evidence="1" type="ORF">COU14_03055</name>
</gene>
<organism evidence="1 2">
    <name type="scientific">Candidatus Kaiserbacteria bacterium CG10_big_fil_rev_8_21_14_0_10_44_10</name>
    <dbReference type="NCBI Taxonomy" id="1974606"/>
    <lineage>
        <taxon>Bacteria</taxon>
        <taxon>Candidatus Kaiseribacteriota</taxon>
    </lineage>
</organism>
<proteinExistence type="predicted"/>
<dbReference type="Proteomes" id="UP000229612">
    <property type="component" value="Unassembled WGS sequence"/>
</dbReference>
<sequence length="97" mass="10817">MSNKRLLNAKQNAVVHLRGRTGTFRMPIDILKPLKTANHVRPSKDCTASCRHYRGGGWDSEDCLMALCDLQPGKRVAAPEPGECDIYELGHMLQRVA</sequence>
<evidence type="ECO:0000313" key="1">
    <source>
        <dbReference type="EMBL" id="PIR85669.1"/>
    </source>
</evidence>
<dbReference type="EMBL" id="PFBG01000034">
    <property type="protein sequence ID" value="PIR85669.1"/>
    <property type="molecule type" value="Genomic_DNA"/>
</dbReference>
<comment type="caution">
    <text evidence="1">The sequence shown here is derived from an EMBL/GenBank/DDBJ whole genome shotgun (WGS) entry which is preliminary data.</text>
</comment>
<name>A0A2H0UGY8_9BACT</name>
<dbReference type="AlphaFoldDB" id="A0A2H0UGY8"/>
<accession>A0A2H0UGY8</accession>
<protein>
    <submittedName>
        <fullName evidence="1">Uncharacterized protein</fullName>
    </submittedName>
</protein>